<dbReference type="RefSeq" id="WP_212820508.1">
    <property type="nucleotide sequence ID" value="NZ_AP023415.1"/>
</dbReference>
<evidence type="ECO:0000313" key="10">
    <source>
        <dbReference type="Proteomes" id="UP000681343"/>
    </source>
</evidence>
<keyword evidence="10" id="KW-1185">Reference proteome</keyword>
<dbReference type="Gene3D" id="3.65.10.10">
    <property type="entry name" value="Enolpyruvate transferase domain"/>
    <property type="match status" value="2"/>
</dbReference>
<organism evidence="9 10">
    <name type="scientific">Vescimonas fastidiosa</name>
    <dbReference type="NCBI Taxonomy" id="2714353"/>
    <lineage>
        <taxon>Bacteria</taxon>
        <taxon>Bacillati</taxon>
        <taxon>Bacillota</taxon>
        <taxon>Clostridia</taxon>
        <taxon>Eubacteriales</taxon>
        <taxon>Oscillospiraceae</taxon>
        <taxon>Vescimonas</taxon>
    </lineage>
</organism>
<dbReference type="GO" id="GO:0005737">
    <property type="term" value="C:cytoplasm"/>
    <property type="evidence" value="ECO:0007669"/>
    <property type="project" value="UniProtKB-SubCell"/>
</dbReference>
<dbReference type="InterPro" id="IPR036968">
    <property type="entry name" value="Enolpyruvate_Tfrase_sf"/>
</dbReference>
<evidence type="ECO:0000256" key="7">
    <source>
        <dbReference type="HAMAP-Rule" id="MF_00210"/>
    </source>
</evidence>
<feature type="binding site" evidence="7">
    <location>
        <position position="25"/>
    </location>
    <ligand>
        <name>3-phosphoshikimate</name>
        <dbReference type="ChEBI" id="CHEBI:145989"/>
    </ligand>
</feature>
<keyword evidence="5 7" id="KW-0057">Aromatic amino acid biosynthesis</keyword>
<dbReference type="Proteomes" id="UP000681343">
    <property type="component" value="Chromosome"/>
</dbReference>
<keyword evidence="7" id="KW-0963">Cytoplasm</keyword>
<dbReference type="GO" id="GO:0003866">
    <property type="term" value="F:3-phosphoshikimate 1-carboxyvinyltransferase activity"/>
    <property type="evidence" value="ECO:0007669"/>
    <property type="project" value="UniProtKB-UniRule"/>
</dbReference>
<feature type="binding site" evidence="7">
    <location>
        <position position="303"/>
    </location>
    <ligand>
        <name>3-phosphoshikimate</name>
        <dbReference type="ChEBI" id="CHEBI:145989"/>
    </ligand>
</feature>
<comment type="subcellular location">
    <subcellularLocation>
        <location evidence="7">Cytoplasm</location>
    </subcellularLocation>
</comment>
<feature type="binding site" evidence="7">
    <location>
        <position position="162"/>
    </location>
    <ligand>
        <name>phosphoenolpyruvate</name>
        <dbReference type="ChEBI" id="CHEBI:58702"/>
    </ligand>
</feature>
<feature type="binding site" evidence="7">
    <location>
        <position position="119"/>
    </location>
    <ligand>
        <name>phosphoenolpyruvate</name>
        <dbReference type="ChEBI" id="CHEBI:58702"/>
    </ligand>
</feature>
<dbReference type="AlphaFoldDB" id="A0A810PYL1"/>
<dbReference type="GO" id="GO:0008652">
    <property type="term" value="P:amino acid biosynthetic process"/>
    <property type="evidence" value="ECO:0007669"/>
    <property type="project" value="UniProtKB-KW"/>
</dbReference>
<feature type="binding site" evidence="7">
    <location>
        <position position="161"/>
    </location>
    <ligand>
        <name>3-phosphoshikimate</name>
        <dbReference type="ChEBI" id="CHEBI:145989"/>
    </ligand>
</feature>
<feature type="binding site" evidence="7">
    <location>
        <position position="162"/>
    </location>
    <ligand>
        <name>3-phosphoshikimate</name>
        <dbReference type="ChEBI" id="CHEBI:145989"/>
    </ligand>
</feature>
<dbReference type="PIRSF" id="PIRSF000505">
    <property type="entry name" value="EPSPS"/>
    <property type="match status" value="1"/>
</dbReference>
<dbReference type="EC" id="2.5.1.19" evidence="7"/>
<reference evidence="9" key="1">
    <citation type="submission" date="2020-09" db="EMBL/GenBank/DDBJ databases">
        <title>New species isolated from human feces.</title>
        <authorList>
            <person name="Kitahara M."/>
            <person name="Shigeno Y."/>
            <person name="Shime M."/>
            <person name="Matsumoto Y."/>
            <person name="Nakamura S."/>
            <person name="Motooka D."/>
            <person name="Fukuoka S."/>
            <person name="Nishikawa H."/>
            <person name="Benno Y."/>
        </authorList>
    </citation>
    <scope>NUCLEOTIDE SEQUENCE</scope>
    <source>
        <strain evidence="9">MM35</strain>
    </source>
</reference>
<proteinExistence type="inferred from homology"/>
<dbReference type="InterPro" id="IPR001986">
    <property type="entry name" value="Enolpyruvate_Tfrase_dom"/>
</dbReference>
<evidence type="ECO:0000256" key="1">
    <source>
        <dbReference type="ARBA" id="ARBA00004811"/>
    </source>
</evidence>
<evidence type="ECO:0000313" key="9">
    <source>
        <dbReference type="EMBL" id="BCK79217.1"/>
    </source>
</evidence>
<comment type="similarity">
    <text evidence="2 7">Belongs to the EPSP synthase family.</text>
</comment>
<evidence type="ECO:0000256" key="2">
    <source>
        <dbReference type="ARBA" id="ARBA00009948"/>
    </source>
</evidence>
<accession>A0A810PYL1</accession>
<dbReference type="Pfam" id="PF00275">
    <property type="entry name" value="EPSP_synthase"/>
    <property type="match status" value="1"/>
</dbReference>
<dbReference type="SUPFAM" id="SSF55205">
    <property type="entry name" value="EPT/RTPC-like"/>
    <property type="match status" value="1"/>
</dbReference>
<name>A0A810PYL1_9FIRM</name>
<evidence type="ECO:0000256" key="3">
    <source>
        <dbReference type="ARBA" id="ARBA00022605"/>
    </source>
</evidence>
<gene>
    <name evidence="7 9" type="primary">aroA</name>
    <name evidence="9" type="ORF">MM35RIKEN_14090</name>
</gene>
<comment type="function">
    <text evidence="7">Catalyzes the transfer of the enolpyruvyl moiety of phosphoenolpyruvate (PEP) to the 5-hydroxyl of shikimate-3-phosphate (S3P) to produce enolpyruvyl shikimate-3-phosphate and inorganic phosphate.</text>
</comment>
<feature type="domain" description="Enolpyruvate transferase" evidence="8">
    <location>
        <begin position="9"/>
        <end position="409"/>
    </location>
</feature>
<feature type="binding site" evidence="7">
    <location>
        <position position="160"/>
    </location>
    <ligand>
        <name>3-phosphoshikimate</name>
        <dbReference type="ChEBI" id="CHEBI:145989"/>
    </ligand>
</feature>
<evidence type="ECO:0000256" key="5">
    <source>
        <dbReference type="ARBA" id="ARBA00023141"/>
    </source>
</evidence>
<dbReference type="PANTHER" id="PTHR21090">
    <property type="entry name" value="AROM/DEHYDROQUINATE SYNTHASE"/>
    <property type="match status" value="1"/>
</dbReference>
<dbReference type="NCBIfam" id="TIGR01356">
    <property type="entry name" value="aroA"/>
    <property type="match status" value="1"/>
</dbReference>
<dbReference type="PROSITE" id="PS00885">
    <property type="entry name" value="EPSP_SYNTHASE_2"/>
    <property type="match status" value="1"/>
</dbReference>
<feature type="binding site" evidence="7">
    <location>
        <position position="330"/>
    </location>
    <ligand>
        <name>3-phosphoshikimate</name>
        <dbReference type="ChEBI" id="CHEBI:145989"/>
    </ligand>
</feature>
<comment type="caution">
    <text evidence="7">Lacks conserved residue(s) required for the propagation of feature annotation.</text>
</comment>
<dbReference type="InterPro" id="IPR013792">
    <property type="entry name" value="RNA3'P_cycl/enolpyr_Trfase_a/b"/>
</dbReference>
<feature type="binding site" evidence="7">
    <location>
        <position position="376"/>
    </location>
    <ligand>
        <name>phosphoenolpyruvate</name>
        <dbReference type="ChEBI" id="CHEBI:58702"/>
    </ligand>
</feature>
<dbReference type="GO" id="GO:0009073">
    <property type="term" value="P:aromatic amino acid family biosynthetic process"/>
    <property type="evidence" value="ECO:0007669"/>
    <property type="project" value="UniProtKB-KW"/>
</dbReference>
<dbReference type="UniPathway" id="UPA00053">
    <property type="reaction ID" value="UER00089"/>
</dbReference>
<feature type="binding site" evidence="7">
    <location>
        <position position="91"/>
    </location>
    <ligand>
        <name>phosphoenolpyruvate</name>
        <dbReference type="ChEBI" id="CHEBI:58702"/>
    </ligand>
</feature>
<protein>
    <recommendedName>
        <fullName evidence="7">3-phosphoshikimate 1-carboxyvinyltransferase</fullName>
        <ecNumber evidence="7">2.5.1.19</ecNumber>
    </recommendedName>
    <alternativeName>
        <fullName evidence="7">5-enolpyruvylshikimate-3-phosphate synthase</fullName>
        <shortName evidence="7">EPSP synthase</shortName>
        <shortName evidence="7">EPSPS</shortName>
    </alternativeName>
</protein>
<evidence type="ECO:0000256" key="6">
    <source>
        <dbReference type="ARBA" id="ARBA00044633"/>
    </source>
</evidence>
<feature type="binding site" evidence="7">
    <location>
        <position position="188"/>
    </location>
    <ligand>
        <name>3-phosphoshikimate</name>
        <dbReference type="ChEBI" id="CHEBI:145989"/>
    </ligand>
</feature>
<feature type="binding site" evidence="7">
    <location>
        <position position="20"/>
    </location>
    <ligand>
        <name>3-phosphoshikimate</name>
        <dbReference type="ChEBI" id="CHEBI:145989"/>
    </ligand>
</feature>
<comment type="pathway">
    <text evidence="1 7">Metabolic intermediate biosynthesis; chorismate biosynthesis; chorismate from D-erythrose 4-phosphate and phosphoenolpyruvate: step 6/7.</text>
</comment>
<dbReference type="InterPro" id="IPR006264">
    <property type="entry name" value="EPSP_synthase"/>
</dbReference>
<dbReference type="HAMAP" id="MF_00210">
    <property type="entry name" value="EPSP_synth"/>
    <property type="match status" value="1"/>
</dbReference>
<sequence length="418" mass="44004">MNRVLSPGPRTGRVTVPGSKSRAHRLFLAAALGRTPVQLTCRGLSDDLLATLSCLEALGAQVENLKGDRFTLVPLSAPPAGEILLPCGESGTTLRFLLPLVGVLGAEAVFQRRGRLPRRPLEPLLAELTRHGMTIRAQGDDLFVRGHLTPGDYTLPGHISSQFISGLLLALPLLPGHSTLTLTSPPQSAPYIALTEQVLRQGGVKLRRGENAYAIPGGQGYALPSPQVVEGDWSAAAPFLCIGALRSAGVTVTGLTLPSLQGDSVLPALLEKMGAVVETSPQSVTVRAGTLRAITVDAGPIPDLIPPLCALCAVARGESRIRNARRLRDKESDRLQGVAELLNGLGGKLTVDGDDLRIFGVPRLQGGTADPRSDHRLAMTAAVAASACTGPVTVLDSDCVQKSYPAFWADYGQMTISR</sequence>
<feature type="binding site" evidence="7">
    <location>
        <position position="21"/>
    </location>
    <ligand>
        <name>3-phosphoshikimate</name>
        <dbReference type="ChEBI" id="CHEBI:145989"/>
    </ligand>
</feature>
<comment type="subunit">
    <text evidence="7">Monomer.</text>
</comment>
<dbReference type="GO" id="GO:0009423">
    <property type="term" value="P:chorismate biosynthetic process"/>
    <property type="evidence" value="ECO:0007669"/>
    <property type="project" value="UniProtKB-UniRule"/>
</dbReference>
<evidence type="ECO:0000256" key="4">
    <source>
        <dbReference type="ARBA" id="ARBA00022679"/>
    </source>
</evidence>
<feature type="active site" description="Proton acceptor" evidence="7">
    <location>
        <position position="303"/>
    </location>
</feature>
<evidence type="ECO:0000259" key="8">
    <source>
        <dbReference type="Pfam" id="PF00275"/>
    </source>
</evidence>
<feature type="binding site" evidence="7">
    <location>
        <position position="334"/>
    </location>
    <ligand>
        <name>phosphoenolpyruvate</name>
        <dbReference type="ChEBI" id="CHEBI:58702"/>
    </ligand>
</feature>
<keyword evidence="3 7" id="KW-0028">Amino-acid biosynthesis</keyword>
<dbReference type="PANTHER" id="PTHR21090:SF5">
    <property type="entry name" value="PENTAFUNCTIONAL AROM POLYPEPTIDE"/>
    <property type="match status" value="1"/>
</dbReference>
<feature type="binding site" evidence="7">
    <location>
        <position position="20"/>
    </location>
    <ligand>
        <name>phosphoenolpyruvate</name>
        <dbReference type="ChEBI" id="CHEBI:58702"/>
    </ligand>
</feature>
<dbReference type="EMBL" id="AP023415">
    <property type="protein sequence ID" value="BCK79217.1"/>
    <property type="molecule type" value="Genomic_DNA"/>
</dbReference>
<feature type="binding site" evidence="7">
    <location>
        <position position="402"/>
    </location>
    <ligand>
        <name>phosphoenolpyruvate</name>
        <dbReference type="ChEBI" id="CHEBI:58702"/>
    </ligand>
</feature>
<dbReference type="KEGG" id="vfa:MM35RIKEN_14090"/>
<keyword evidence="4 7" id="KW-0808">Transferase</keyword>
<comment type="catalytic activity">
    <reaction evidence="6">
        <text>3-phosphoshikimate + phosphoenolpyruvate = 5-O-(1-carboxyvinyl)-3-phosphoshikimate + phosphate</text>
        <dbReference type="Rhea" id="RHEA:21256"/>
        <dbReference type="ChEBI" id="CHEBI:43474"/>
        <dbReference type="ChEBI" id="CHEBI:57701"/>
        <dbReference type="ChEBI" id="CHEBI:58702"/>
        <dbReference type="ChEBI" id="CHEBI:145989"/>
        <dbReference type="EC" id="2.5.1.19"/>
    </reaction>
    <physiologicalReaction direction="left-to-right" evidence="6">
        <dbReference type="Rhea" id="RHEA:21257"/>
    </physiologicalReaction>
</comment>
<dbReference type="InterPro" id="IPR023193">
    <property type="entry name" value="EPSP_synthase_CS"/>
</dbReference>